<protein>
    <submittedName>
        <fullName evidence="1">Uncharacterized protein</fullName>
    </submittedName>
</protein>
<evidence type="ECO:0000313" key="2">
    <source>
        <dbReference type="Proteomes" id="UP000176786"/>
    </source>
</evidence>
<dbReference type="Proteomes" id="UP000176786">
    <property type="component" value="Unassembled WGS sequence"/>
</dbReference>
<sequence length="357" mass="41515">MNNAEDLYNLFFEQFLPTILENQKNGGGRWPMPIFEQSFSVSNFSAPVVVEEFMSTVQKLNEKGMTDVQIGQKYRYPSRLARFQHLFAGRYLWLDKYDPITVAHKFISILSTMYPQNLFCQGKKNLIYTEESIANEYGSYLNLGPARDINLEIASLERLFYLLSESFSPRFVNTHFEFSGQYKVGKNWLILKEYHDLQPDFIPIHFEYSFHTVTIIHTYGAEIDYQVDIMCRPQASNQSMPEPKQSILLVDNRLVNDLTAIRLYQKQVMATMELAVNYVAGLRTKEQIVTFNTGMEILTLLSPISAQRQSLIKAALENFRNSEFQNRSDQLNAYVKATPRDENGWRGIFDPRIKQRI</sequence>
<proteinExistence type="predicted"/>
<name>A0A1F5P830_9BACT</name>
<comment type="caution">
    <text evidence="1">The sequence shown here is derived from an EMBL/GenBank/DDBJ whole genome shotgun (WGS) entry which is preliminary data.</text>
</comment>
<evidence type="ECO:0000313" key="1">
    <source>
        <dbReference type="EMBL" id="OGE86038.1"/>
    </source>
</evidence>
<dbReference type="STRING" id="1817832.A3J48_03330"/>
<dbReference type="AlphaFoldDB" id="A0A1F5P830"/>
<accession>A0A1F5P830</accession>
<organism evidence="1 2">
    <name type="scientific">Candidatus Doudnabacteria bacterium RIFCSPHIGHO2_02_FULL_46_11</name>
    <dbReference type="NCBI Taxonomy" id="1817832"/>
    <lineage>
        <taxon>Bacteria</taxon>
        <taxon>Candidatus Doudnaibacteriota</taxon>
    </lineage>
</organism>
<dbReference type="EMBL" id="MFES01000016">
    <property type="protein sequence ID" value="OGE86038.1"/>
    <property type="molecule type" value="Genomic_DNA"/>
</dbReference>
<gene>
    <name evidence="1" type="ORF">A3J48_03330</name>
</gene>
<reference evidence="1 2" key="1">
    <citation type="journal article" date="2016" name="Nat. Commun.">
        <title>Thousands of microbial genomes shed light on interconnected biogeochemical processes in an aquifer system.</title>
        <authorList>
            <person name="Anantharaman K."/>
            <person name="Brown C.T."/>
            <person name="Hug L.A."/>
            <person name="Sharon I."/>
            <person name="Castelle C.J."/>
            <person name="Probst A.J."/>
            <person name="Thomas B.C."/>
            <person name="Singh A."/>
            <person name="Wilkins M.J."/>
            <person name="Karaoz U."/>
            <person name="Brodie E.L."/>
            <person name="Williams K.H."/>
            <person name="Hubbard S.S."/>
            <person name="Banfield J.F."/>
        </authorList>
    </citation>
    <scope>NUCLEOTIDE SEQUENCE [LARGE SCALE GENOMIC DNA]</scope>
</reference>